<dbReference type="OrthoDB" id="9255846at2"/>
<evidence type="ECO:0000313" key="4">
    <source>
        <dbReference type="Proteomes" id="UP000036834"/>
    </source>
</evidence>
<dbReference type="InterPro" id="IPR029432">
    <property type="entry name" value="Gp28/Gp37-like_dom"/>
</dbReference>
<dbReference type="Pfam" id="PF14594">
    <property type="entry name" value="Sipho_Gp37"/>
    <property type="match status" value="1"/>
</dbReference>
<organism evidence="3 4">
    <name type="scientific">Brevibacillus reuszeri</name>
    <dbReference type="NCBI Taxonomy" id="54915"/>
    <lineage>
        <taxon>Bacteria</taxon>
        <taxon>Bacillati</taxon>
        <taxon>Bacillota</taxon>
        <taxon>Bacilli</taxon>
        <taxon>Bacillales</taxon>
        <taxon>Paenibacillaceae</taxon>
        <taxon>Brevibacillus</taxon>
    </lineage>
</organism>
<dbReference type="AlphaFoldDB" id="A0A0K9YLS0"/>
<accession>A0A0K9YLS0</accession>
<gene>
    <name evidence="3" type="ORF">ADS79_27715</name>
    <name evidence="2" type="ORF">BRE01_50610</name>
</gene>
<dbReference type="Proteomes" id="UP000319578">
    <property type="component" value="Unassembled WGS sequence"/>
</dbReference>
<keyword evidence="5" id="KW-1185">Reference proteome</keyword>
<feature type="domain" description="Gp28/Gp37-like" evidence="1">
    <location>
        <begin position="4"/>
        <end position="357"/>
    </location>
</feature>
<proteinExistence type="predicted"/>
<evidence type="ECO:0000313" key="5">
    <source>
        <dbReference type="Proteomes" id="UP000319578"/>
    </source>
</evidence>
<dbReference type="STRING" id="54915.ADS79_27715"/>
<reference evidence="2 5" key="3">
    <citation type="submission" date="2019-06" db="EMBL/GenBank/DDBJ databases">
        <title>Whole genome shotgun sequence of Brevibacillus reuszeri NBRC 15719.</title>
        <authorList>
            <person name="Hosoyama A."/>
            <person name="Uohara A."/>
            <person name="Ohji S."/>
            <person name="Ichikawa N."/>
        </authorList>
    </citation>
    <scope>NUCLEOTIDE SEQUENCE [LARGE SCALE GENOMIC DNA]</scope>
    <source>
        <strain evidence="2 5">NBRC 15719</strain>
    </source>
</reference>
<reference evidence="4" key="1">
    <citation type="submission" date="2015-07" db="EMBL/GenBank/DDBJ databases">
        <title>Genome sequencing project for genomic taxonomy and phylogenomics of Bacillus-like bacteria.</title>
        <authorList>
            <person name="Liu B."/>
            <person name="Wang J."/>
            <person name="Zhu Y."/>
            <person name="Liu G."/>
            <person name="Chen Q."/>
            <person name="Chen Z."/>
            <person name="Lan J."/>
            <person name="Che J."/>
            <person name="Ge C."/>
            <person name="Shi H."/>
            <person name="Pan Z."/>
            <person name="Liu X."/>
        </authorList>
    </citation>
    <scope>NUCLEOTIDE SEQUENCE [LARGE SCALE GENOMIC DNA]</scope>
    <source>
        <strain evidence="4">DSM 9887</strain>
    </source>
</reference>
<sequence length="372" mass="41665">MQPIRMIDADFTLLGEIDTYTSLRWVRRWHKPGEFELRVHPSMQNADCLQEDSIIFKANASSEAAIIKHREIGFNDAGIEELVVKGPLLAGLIGSRITYPPPGKDHDYLDAPIETIMKHFVHTNMIAPSDSSRRLPGLINALDQARGDKVQFQTSYKQLDEELEKLSMMSGLGWHIRLDIEKLLYVFDVIHGRDLTAVQNSEPPAIFSTDYDNVESQSYVSSAIGSKNVAVVVSQGANEMPKLVTVGQQSGLKRQETFVDAKDVGSKGEEAEPLTEVELERMLRSRGIERLAELGRVESFESKLLANSNLVYRVDYDLGDVVTVVNKSWGITMDARITEMVEVFEPGGFRLDANFGNSLPSLIDKIKQTIRR</sequence>
<dbReference type="Proteomes" id="UP000036834">
    <property type="component" value="Unassembled WGS sequence"/>
</dbReference>
<dbReference type="EMBL" id="BJON01000020">
    <property type="protein sequence ID" value="GED71359.1"/>
    <property type="molecule type" value="Genomic_DNA"/>
</dbReference>
<protein>
    <recommendedName>
        <fullName evidence="1">Gp28/Gp37-like domain-containing protein</fullName>
    </recommendedName>
</protein>
<comment type="caution">
    <text evidence="3">The sequence shown here is derived from an EMBL/GenBank/DDBJ whole genome shotgun (WGS) entry which is preliminary data.</text>
</comment>
<evidence type="ECO:0000313" key="3">
    <source>
        <dbReference type="EMBL" id="KNB69644.1"/>
    </source>
</evidence>
<reference evidence="3" key="2">
    <citation type="submission" date="2015-07" db="EMBL/GenBank/DDBJ databases">
        <title>MeaNS - Measles Nucleotide Surveillance Program.</title>
        <authorList>
            <person name="Tran T."/>
            <person name="Druce J."/>
        </authorList>
    </citation>
    <scope>NUCLEOTIDE SEQUENCE</scope>
    <source>
        <strain evidence="3">DSM 9887</strain>
    </source>
</reference>
<evidence type="ECO:0000313" key="2">
    <source>
        <dbReference type="EMBL" id="GED71359.1"/>
    </source>
</evidence>
<dbReference type="PATRIC" id="fig|54915.3.peg.4733"/>
<dbReference type="RefSeq" id="WP_049741672.1">
    <property type="nucleotide sequence ID" value="NZ_BJON01000020.1"/>
</dbReference>
<name>A0A0K9YLS0_9BACL</name>
<dbReference type="EMBL" id="LGIQ01000011">
    <property type="protein sequence ID" value="KNB69644.1"/>
    <property type="molecule type" value="Genomic_DNA"/>
</dbReference>
<evidence type="ECO:0000259" key="1">
    <source>
        <dbReference type="Pfam" id="PF14594"/>
    </source>
</evidence>